<keyword evidence="3" id="KW-1185">Reference proteome</keyword>
<gene>
    <name evidence="2" type="ORF">BU23DRAFT_573270</name>
</gene>
<dbReference type="AlphaFoldDB" id="A0A6A5UQB4"/>
<evidence type="ECO:0000313" key="2">
    <source>
        <dbReference type="EMBL" id="KAF1967383.1"/>
    </source>
</evidence>
<feature type="compositionally biased region" description="Polar residues" evidence="1">
    <location>
        <begin position="24"/>
        <end position="34"/>
    </location>
</feature>
<dbReference type="OrthoDB" id="3045089at2759"/>
<evidence type="ECO:0000313" key="3">
    <source>
        <dbReference type="Proteomes" id="UP000800036"/>
    </source>
</evidence>
<reference evidence="2" key="1">
    <citation type="journal article" date="2020" name="Stud. Mycol.">
        <title>101 Dothideomycetes genomes: a test case for predicting lifestyles and emergence of pathogens.</title>
        <authorList>
            <person name="Haridas S."/>
            <person name="Albert R."/>
            <person name="Binder M."/>
            <person name="Bloem J."/>
            <person name="Labutti K."/>
            <person name="Salamov A."/>
            <person name="Andreopoulos B."/>
            <person name="Baker S."/>
            <person name="Barry K."/>
            <person name="Bills G."/>
            <person name="Bluhm B."/>
            <person name="Cannon C."/>
            <person name="Castanera R."/>
            <person name="Culley D."/>
            <person name="Daum C."/>
            <person name="Ezra D."/>
            <person name="Gonzalez J."/>
            <person name="Henrissat B."/>
            <person name="Kuo A."/>
            <person name="Liang C."/>
            <person name="Lipzen A."/>
            <person name="Lutzoni F."/>
            <person name="Magnuson J."/>
            <person name="Mondo S."/>
            <person name="Nolan M."/>
            <person name="Ohm R."/>
            <person name="Pangilinan J."/>
            <person name="Park H.-J."/>
            <person name="Ramirez L."/>
            <person name="Alfaro M."/>
            <person name="Sun H."/>
            <person name="Tritt A."/>
            <person name="Yoshinaga Y."/>
            <person name="Zwiers L.-H."/>
            <person name="Turgeon B."/>
            <person name="Goodwin S."/>
            <person name="Spatafora J."/>
            <person name="Crous P."/>
            <person name="Grigoriev I."/>
        </authorList>
    </citation>
    <scope>NUCLEOTIDE SEQUENCE</scope>
    <source>
        <strain evidence="2">CBS 107.79</strain>
    </source>
</reference>
<dbReference type="Proteomes" id="UP000800036">
    <property type="component" value="Unassembled WGS sequence"/>
</dbReference>
<sequence length="268" mass="30798">MRAEVYVKKYNDEFTRRHKESQKEPSTISGTTKASVEGLHEGVFKFLERKDTSVGSNELDTDEDTMKSELLENKWEENNRYMHTVPQRRKERSTAPSVPPEVREEFSNVIVFPPRAGWSELGHNQLSNHLSMSGFKPWFEEREPSAQDTSGPFERIGTGGNVLRGTLFWQPPASTAEADLYKSLLFGQTWFFGAQPVHAQFFSDMYKPQVSPYRISHVRPDTEKESLIISKDLVEIDELEFLGHIYKESDGRIFLDPTLTSVISYLNI</sequence>
<proteinExistence type="predicted"/>
<feature type="region of interest" description="Disordered" evidence="1">
    <location>
        <begin position="15"/>
        <end position="35"/>
    </location>
</feature>
<protein>
    <submittedName>
        <fullName evidence="2">Uncharacterized protein</fullName>
    </submittedName>
</protein>
<organism evidence="2 3">
    <name type="scientific">Bimuria novae-zelandiae CBS 107.79</name>
    <dbReference type="NCBI Taxonomy" id="1447943"/>
    <lineage>
        <taxon>Eukaryota</taxon>
        <taxon>Fungi</taxon>
        <taxon>Dikarya</taxon>
        <taxon>Ascomycota</taxon>
        <taxon>Pezizomycotina</taxon>
        <taxon>Dothideomycetes</taxon>
        <taxon>Pleosporomycetidae</taxon>
        <taxon>Pleosporales</taxon>
        <taxon>Massarineae</taxon>
        <taxon>Didymosphaeriaceae</taxon>
        <taxon>Bimuria</taxon>
    </lineage>
</organism>
<dbReference type="EMBL" id="ML976733">
    <property type="protein sequence ID" value="KAF1967383.1"/>
    <property type="molecule type" value="Genomic_DNA"/>
</dbReference>
<accession>A0A6A5UQB4</accession>
<evidence type="ECO:0000256" key="1">
    <source>
        <dbReference type="SAM" id="MobiDB-lite"/>
    </source>
</evidence>
<name>A0A6A5UQB4_9PLEO</name>